<protein>
    <recommendedName>
        <fullName evidence="7">Major facilitator superfamily (MFS) profile domain-containing protein</fullName>
    </recommendedName>
</protein>
<feature type="transmembrane region" description="Helical" evidence="6">
    <location>
        <begin position="312"/>
        <end position="329"/>
    </location>
</feature>
<dbReference type="InterPro" id="IPR020846">
    <property type="entry name" value="MFS_dom"/>
</dbReference>
<organism evidence="8 9">
    <name type="scientific">Rhodotorula paludigena</name>
    <dbReference type="NCBI Taxonomy" id="86838"/>
    <lineage>
        <taxon>Eukaryota</taxon>
        <taxon>Fungi</taxon>
        <taxon>Dikarya</taxon>
        <taxon>Basidiomycota</taxon>
        <taxon>Pucciniomycotina</taxon>
        <taxon>Microbotryomycetes</taxon>
        <taxon>Sporidiobolales</taxon>
        <taxon>Sporidiobolaceae</taxon>
        <taxon>Rhodotorula</taxon>
    </lineage>
</organism>
<evidence type="ECO:0000259" key="7">
    <source>
        <dbReference type="PROSITE" id="PS50850"/>
    </source>
</evidence>
<dbReference type="Gene3D" id="1.20.1250.20">
    <property type="entry name" value="MFS general substrate transporter like domains"/>
    <property type="match status" value="1"/>
</dbReference>
<sequence>MKPFSEPYTWVMNRLPPQLLMASITACCGSEGVLGGLLTGDPFQRQFPMLTTNKTLQGFTVAVYELGCAAGAVFGFFFGDKLGRRQSIILGMFVLAIGAILQFMSYGLAQMLVGRIVTGLGNGLNMATNIFGVMLAYWVDYSLRNDQTDAQWRLPLALQVAFALITVSLIVFLPESPRWLAARGRVTEARDVLWRLDGIPDEKARTISVDVQLNEILVAIESERAASKGFTTVFTMGEQRFFHRVLLGMGSQFMQQISGINLITYYAPVIFETSVGMSHDLSLLLSGLNGVAYFLSSLVPIPLIERVGRRKLLLFSVTGQAATMAILAAMTEDTGNTKKGIVAAVMLFVFNFFFVVMITPVAIDTIGYQCGMSSAPLHDVETTGQTLEDLDLLFSQETSWFIGPKSAKLAREIRYARNAQRQEQIETGAANIEKSKAGIAGMRPLDLEHVEESSDKAL</sequence>
<keyword evidence="4 6" id="KW-1133">Transmembrane helix</keyword>
<feature type="transmembrane region" description="Helical" evidence="6">
    <location>
        <begin position="151"/>
        <end position="173"/>
    </location>
</feature>
<feature type="transmembrane region" description="Helical" evidence="6">
    <location>
        <begin position="245"/>
        <end position="269"/>
    </location>
</feature>
<comment type="similarity">
    <text evidence="2">Belongs to the major facilitator superfamily. Sugar transporter (TC 2.A.1.1) family.</text>
</comment>
<dbReference type="EMBL" id="BQKY01000014">
    <property type="protein sequence ID" value="GJN93416.1"/>
    <property type="molecule type" value="Genomic_DNA"/>
</dbReference>
<dbReference type="Proteomes" id="UP001342314">
    <property type="component" value="Unassembled WGS sequence"/>
</dbReference>
<evidence type="ECO:0000313" key="8">
    <source>
        <dbReference type="EMBL" id="GJN93416.1"/>
    </source>
</evidence>
<keyword evidence="9" id="KW-1185">Reference proteome</keyword>
<feature type="domain" description="Major facilitator superfamily (MFS) profile" evidence="7">
    <location>
        <begin position="1"/>
        <end position="458"/>
    </location>
</feature>
<dbReference type="InterPro" id="IPR050360">
    <property type="entry name" value="MFS_Sugar_Transporters"/>
</dbReference>
<proteinExistence type="inferred from homology"/>
<feature type="transmembrane region" description="Helical" evidence="6">
    <location>
        <begin position="341"/>
        <end position="363"/>
    </location>
</feature>
<dbReference type="PROSITE" id="PS51257">
    <property type="entry name" value="PROKAR_LIPOPROTEIN"/>
    <property type="match status" value="1"/>
</dbReference>
<comment type="caution">
    <text evidence="8">The sequence shown here is derived from an EMBL/GenBank/DDBJ whole genome shotgun (WGS) entry which is preliminary data.</text>
</comment>
<dbReference type="GO" id="GO:0005351">
    <property type="term" value="F:carbohydrate:proton symporter activity"/>
    <property type="evidence" value="ECO:0007669"/>
    <property type="project" value="TreeGrafter"/>
</dbReference>
<feature type="transmembrane region" description="Helical" evidence="6">
    <location>
        <begin position="281"/>
        <end position="300"/>
    </location>
</feature>
<feature type="transmembrane region" description="Helical" evidence="6">
    <location>
        <begin position="116"/>
        <end position="139"/>
    </location>
</feature>
<keyword evidence="3 6" id="KW-0812">Transmembrane</keyword>
<evidence type="ECO:0000256" key="4">
    <source>
        <dbReference type="ARBA" id="ARBA00022989"/>
    </source>
</evidence>
<feature type="transmembrane region" description="Helical" evidence="6">
    <location>
        <begin position="89"/>
        <end position="109"/>
    </location>
</feature>
<feature type="transmembrane region" description="Helical" evidence="6">
    <location>
        <begin position="59"/>
        <end position="77"/>
    </location>
</feature>
<evidence type="ECO:0000256" key="5">
    <source>
        <dbReference type="ARBA" id="ARBA00023136"/>
    </source>
</evidence>
<evidence type="ECO:0000256" key="1">
    <source>
        <dbReference type="ARBA" id="ARBA00004141"/>
    </source>
</evidence>
<feature type="transmembrane region" description="Helical" evidence="6">
    <location>
        <begin position="20"/>
        <end position="38"/>
    </location>
</feature>
<dbReference type="PANTHER" id="PTHR48022">
    <property type="entry name" value="PLASTIDIC GLUCOSE TRANSPORTER 4"/>
    <property type="match status" value="1"/>
</dbReference>
<evidence type="ECO:0000256" key="3">
    <source>
        <dbReference type="ARBA" id="ARBA00022692"/>
    </source>
</evidence>
<accession>A0AAV5GV85</accession>
<dbReference type="Pfam" id="PF00083">
    <property type="entry name" value="Sugar_tr"/>
    <property type="match status" value="2"/>
</dbReference>
<name>A0AAV5GV85_9BASI</name>
<dbReference type="SUPFAM" id="SSF103473">
    <property type="entry name" value="MFS general substrate transporter"/>
    <property type="match status" value="1"/>
</dbReference>
<evidence type="ECO:0000256" key="2">
    <source>
        <dbReference type="ARBA" id="ARBA00010992"/>
    </source>
</evidence>
<comment type="subcellular location">
    <subcellularLocation>
        <location evidence="1">Membrane</location>
        <topology evidence="1">Multi-pass membrane protein</topology>
    </subcellularLocation>
</comment>
<dbReference type="InterPro" id="IPR005828">
    <property type="entry name" value="MFS_sugar_transport-like"/>
</dbReference>
<dbReference type="PROSITE" id="PS50850">
    <property type="entry name" value="MFS"/>
    <property type="match status" value="1"/>
</dbReference>
<reference evidence="8 9" key="1">
    <citation type="submission" date="2021-12" db="EMBL/GenBank/DDBJ databases">
        <title>High titer production of polyol ester of fatty acids by Rhodotorula paludigena BS15 towards product separation-free biomass refinery.</title>
        <authorList>
            <person name="Mano J."/>
            <person name="Ono H."/>
            <person name="Tanaka T."/>
            <person name="Naito K."/>
            <person name="Sushida H."/>
            <person name="Ike M."/>
            <person name="Tokuyasu K."/>
            <person name="Kitaoka M."/>
        </authorList>
    </citation>
    <scope>NUCLEOTIDE SEQUENCE [LARGE SCALE GENOMIC DNA]</scope>
    <source>
        <strain evidence="8 9">BS15</strain>
    </source>
</reference>
<dbReference type="InterPro" id="IPR036259">
    <property type="entry name" value="MFS_trans_sf"/>
</dbReference>
<evidence type="ECO:0000256" key="6">
    <source>
        <dbReference type="SAM" id="Phobius"/>
    </source>
</evidence>
<gene>
    <name evidence="8" type="ORF">Rhopal_006471-T1</name>
</gene>
<dbReference type="PANTHER" id="PTHR48022:SF28">
    <property type="entry name" value="MAJOR FACILITATOR SUPERFAMILY (MFS) PROFILE DOMAIN-CONTAINING PROTEIN-RELATED"/>
    <property type="match status" value="1"/>
</dbReference>
<dbReference type="GO" id="GO:0016020">
    <property type="term" value="C:membrane"/>
    <property type="evidence" value="ECO:0007669"/>
    <property type="project" value="UniProtKB-SubCell"/>
</dbReference>
<keyword evidence="5 6" id="KW-0472">Membrane</keyword>
<evidence type="ECO:0000313" key="9">
    <source>
        <dbReference type="Proteomes" id="UP001342314"/>
    </source>
</evidence>
<dbReference type="AlphaFoldDB" id="A0AAV5GV85"/>